<comment type="caution">
    <text evidence="7">The sequence shown here is derived from an EMBL/GenBank/DDBJ whole genome shotgun (WGS) entry which is preliminary data.</text>
</comment>
<dbReference type="PANTHER" id="PTHR21716:SF64">
    <property type="entry name" value="AI-2 TRANSPORT PROTEIN TQSA"/>
    <property type="match status" value="1"/>
</dbReference>
<keyword evidence="5 6" id="KW-0472">Membrane</keyword>
<dbReference type="RefSeq" id="WP_123712335.1">
    <property type="nucleotide sequence ID" value="NZ_RKHR01000004.1"/>
</dbReference>
<dbReference type="Proteomes" id="UP000275394">
    <property type="component" value="Unassembled WGS sequence"/>
</dbReference>
<feature type="transmembrane region" description="Helical" evidence="6">
    <location>
        <begin position="224"/>
        <end position="253"/>
    </location>
</feature>
<reference evidence="7 8" key="1">
    <citation type="submission" date="2018-11" db="EMBL/GenBank/DDBJ databases">
        <title>Genomic Encyclopedia of Type Strains, Phase IV (KMG-IV): sequencing the most valuable type-strain genomes for metagenomic binning, comparative biology and taxonomic classification.</title>
        <authorList>
            <person name="Goeker M."/>
        </authorList>
    </citation>
    <scope>NUCLEOTIDE SEQUENCE [LARGE SCALE GENOMIC DNA]</scope>
    <source>
        <strain evidence="7 8">DSM 100316</strain>
    </source>
</reference>
<feature type="transmembrane region" description="Helical" evidence="6">
    <location>
        <begin position="197"/>
        <end position="218"/>
    </location>
</feature>
<evidence type="ECO:0000256" key="2">
    <source>
        <dbReference type="ARBA" id="ARBA00009773"/>
    </source>
</evidence>
<gene>
    <name evidence="7" type="ORF">EDC56_1999</name>
</gene>
<dbReference type="EMBL" id="RKHR01000004">
    <property type="protein sequence ID" value="ROS01557.1"/>
    <property type="molecule type" value="Genomic_DNA"/>
</dbReference>
<dbReference type="AlphaFoldDB" id="A0A3N2DP30"/>
<dbReference type="GO" id="GO:0016020">
    <property type="term" value="C:membrane"/>
    <property type="evidence" value="ECO:0007669"/>
    <property type="project" value="UniProtKB-SubCell"/>
</dbReference>
<protein>
    <submittedName>
        <fullName evidence="7">Putative PurR-regulated permease PerM</fullName>
    </submittedName>
</protein>
<evidence type="ECO:0000256" key="5">
    <source>
        <dbReference type="ARBA" id="ARBA00023136"/>
    </source>
</evidence>
<evidence type="ECO:0000256" key="4">
    <source>
        <dbReference type="ARBA" id="ARBA00022989"/>
    </source>
</evidence>
<comment type="similarity">
    <text evidence="2">Belongs to the autoinducer-2 exporter (AI-2E) (TC 2.A.86) family.</text>
</comment>
<keyword evidence="4 6" id="KW-1133">Transmembrane helix</keyword>
<proteinExistence type="inferred from homology"/>
<comment type="subcellular location">
    <subcellularLocation>
        <location evidence="1">Membrane</location>
        <topology evidence="1">Multi-pass membrane protein</topology>
    </subcellularLocation>
</comment>
<evidence type="ECO:0000256" key="1">
    <source>
        <dbReference type="ARBA" id="ARBA00004141"/>
    </source>
</evidence>
<evidence type="ECO:0000256" key="6">
    <source>
        <dbReference type="SAM" id="Phobius"/>
    </source>
</evidence>
<dbReference type="Pfam" id="PF01594">
    <property type="entry name" value="AI-2E_transport"/>
    <property type="match status" value="1"/>
</dbReference>
<organism evidence="7 8">
    <name type="scientific">Sinobacterium caligoides</name>
    <dbReference type="NCBI Taxonomy" id="933926"/>
    <lineage>
        <taxon>Bacteria</taxon>
        <taxon>Pseudomonadati</taxon>
        <taxon>Pseudomonadota</taxon>
        <taxon>Gammaproteobacteria</taxon>
        <taxon>Cellvibrionales</taxon>
        <taxon>Spongiibacteraceae</taxon>
        <taxon>Sinobacterium</taxon>
    </lineage>
</organism>
<evidence type="ECO:0000313" key="8">
    <source>
        <dbReference type="Proteomes" id="UP000275394"/>
    </source>
</evidence>
<evidence type="ECO:0000313" key="7">
    <source>
        <dbReference type="EMBL" id="ROS01557.1"/>
    </source>
</evidence>
<feature type="transmembrane region" description="Helical" evidence="6">
    <location>
        <begin position="33"/>
        <end position="54"/>
    </location>
</feature>
<sequence length="342" mass="36465">MPGLPAEATATRTLVALAALIIILAGVKTAEAVVAPFLIAIFIAAISAPLMFILTDYRVPQGLALLIVMLVIVAFGLLLSSMMGASLDGFSKNLPLYQQRLTGISVQLVGFLSGHGITVEASELKRLLDLSAVMGLVGSTFNRVLGTLANTFLILLTVAFILMELGSFKTKVMKISRSPVSALAHFEHFSSTLNRYIVIKSMMSLLTALVVLSALLILDVDYPVMWAILAFLLNFVPNIGSIVAAIPAVLLALIQHGPDAAGILIAVYFGVNNIVGNIIEPKLMGRSLGLSSLVVFVSLVFWGWLLGPIGMFLSVPLTMTVKIAAETDEKSRWLADLLGCED</sequence>
<keyword evidence="8" id="KW-1185">Reference proteome</keyword>
<dbReference type="PANTHER" id="PTHR21716">
    <property type="entry name" value="TRANSMEMBRANE PROTEIN"/>
    <property type="match status" value="1"/>
</dbReference>
<dbReference type="GO" id="GO:0055085">
    <property type="term" value="P:transmembrane transport"/>
    <property type="evidence" value="ECO:0007669"/>
    <property type="project" value="TreeGrafter"/>
</dbReference>
<feature type="transmembrane region" description="Helical" evidence="6">
    <location>
        <begin position="291"/>
        <end position="313"/>
    </location>
</feature>
<dbReference type="OrthoDB" id="9799225at2"/>
<feature type="transmembrane region" description="Helical" evidence="6">
    <location>
        <begin position="9"/>
        <end position="27"/>
    </location>
</feature>
<dbReference type="InterPro" id="IPR002549">
    <property type="entry name" value="AI-2E-like"/>
</dbReference>
<accession>A0A3N2DP30</accession>
<evidence type="ECO:0000256" key="3">
    <source>
        <dbReference type="ARBA" id="ARBA00022692"/>
    </source>
</evidence>
<feature type="transmembrane region" description="Helical" evidence="6">
    <location>
        <begin position="63"/>
        <end position="87"/>
    </location>
</feature>
<name>A0A3N2DP30_9GAMM</name>
<feature type="transmembrane region" description="Helical" evidence="6">
    <location>
        <begin position="144"/>
        <end position="168"/>
    </location>
</feature>
<feature type="transmembrane region" description="Helical" evidence="6">
    <location>
        <begin position="260"/>
        <end position="279"/>
    </location>
</feature>
<keyword evidence="3 6" id="KW-0812">Transmembrane</keyword>